<feature type="region of interest" description="Disordered" evidence="1">
    <location>
        <begin position="614"/>
        <end position="641"/>
    </location>
</feature>
<sequence>MEAPSRLADWWCSLYTLFLSSKGLKLRITIPDTFIIRNGQLTAWFQTSDEGYVHRLSPQKLTPENVFKTLLRKEMSDPNLNPHRFVAIAHFSRHASRLLRREELDILLGEVDPPGTPPRALMDGSMPSKDLPYCIQGYVPPIVDMRYVTTYTMEEGASCTTFARRFSSRYTHAHTDSGSAYMEEDVPDLSPSQGPYRGSGVGRPVSAMVTSRAEAMSPQPARPHSSAGFAPVTETGAYLDVDAAAQMQLNAQHEFDSEVQRRQASGDGDNGEEVSPGGNGVSEGLRPVRLEVDHKARAEIRRLVQSIVSFVERAHGLRLVGMVAETTRCCDGSLLLLAIHATQWDMRHTRGSMATYTERMNDYRSGLVAPPASQPGNRSPTYSARRSPKVSSPPLPHLGLHEAGERQGVHDRPWTSGAPVYHPGRPDIQPLEVPSTPESPYASRFGTPATHSRHPSRSGYSTRSASPLYGGSRAYGGIRAGAGGSPSGREISPSPKTRTWTPRTADAAGHVQGEGLNRDVVAGLADDLEATKECLQMQYDAAARAEAALAQLQGEHTAAMEAYQQTTSSLEMSLVDTQRERDMLNDSAKRLTERNRELEEGLANARAEADELHASLTSERETNTVNQRAQNQRDAELRSENERIREELNKLREEKFGMKDALSQEQEVVAAVRTQLVEYKLYIQQLEERNGAIKNAGARIGANK</sequence>
<reference evidence="2" key="1">
    <citation type="submission" date="2021-01" db="EMBL/GenBank/DDBJ databases">
        <authorList>
            <person name="Corre E."/>
            <person name="Pelletier E."/>
            <person name="Niang G."/>
            <person name="Scheremetjew M."/>
            <person name="Finn R."/>
            <person name="Kale V."/>
            <person name="Holt S."/>
            <person name="Cochrane G."/>
            <person name="Meng A."/>
            <person name="Brown T."/>
            <person name="Cohen L."/>
        </authorList>
    </citation>
    <scope>NUCLEOTIDE SEQUENCE</scope>
    <source>
        <strain evidence="2">PLY429</strain>
    </source>
</reference>
<feature type="region of interest" description="Disordered" evidence="1">
    <location>
        <begin position="365"/>
        <end position="503"/>
    </location>
</feature>
<feature type="compositionally biased region" description="Basic and acidic residues" evidence="1">
    <location>
        <begin position="399"/>
        <end position="413"/>
    </location>
</feature>
<evidence type="ECO:0000313" key="2">
    <source>
        <dbReference type="EMBL" id="CAD9209340.1"/>
    </source>
</evidence>
<evidence type="ECO:0000256" key="1">
    <source>
        <dbReference type="SAM" id="MobiDB-lite"/>
    </source>
</evidence>
<feature type="compositionally biased region" description="Basic and acidic residues" evidence="1">
    <location>
        <begin position="631"/>
        <end position="641"/>
    </location>
</feature>
<name>A0A7S1SUF9_9CHLO</name>
<dbReference type="AlphaFoldDB" id="A0A7S1SUF9"/>
<accession>A0A7S1SUF9</accession>
<feature type="compositionally biased region" description="Polar residues" evidence="1">
    <location>
        <begin position="374"/>
        <end position="384"/>
    </location>
</feature>
<dbReference type="EMBL" id="HBGG01022328">
    <property type="protein sequence ID" value="CAD9209340.1"/>
    <property type="molecule type" value="Transcribed_RNA"/>
</dbReference>
<protein>
    <submittedName>
        <fullName evidence="2">Uncharacterized protein</fullName>
    </submittedName>
</protein>
<feature type="region of interest" description="Disordered" evidence="1">
    <location>
        <begin position="254"/>
        <end position="286"/>
    </location>
</feature>
<proteinExistence type="predicted"/>
<organism evidence="2">
    <name type="scientific">Tetraselmis chuii</name>
    <dbReference type="NCBI Taxonomy" id="63592"/>
    <lineage>
        <taxon>Eukaryota</taxon>
        <taxon>Viridiplantae</taxon>
        <taxon>Chlorophyta</taxon>
        <taxon>core chlorophytes</taxon>
        <taxon>Chlorodendrophyceae</taxon>
        <taxon>Chlorodendrales</taxon>
        <taxon>Chlorodendraceae</taxon>
        <taxon>Tetraselmis</taxon>
    </lineage>
</organism>
<feature type="region of interest" description="Disordered" evidence="1">
    <location>
        <begin position="178"/>
        <end position="203"/>
    </location>
</feature>
<gene>
    <name evidence="2" type="ORF">TCHU04912_LOCUS11579</name>
</gene>